<organism evidence="1 2">
    <name type="scientific">Acaulospora colombiana</name>
    <dbReference type="NCBI Taxonomy" id="27376"/>
    <lineage>
        <taxon>Eukaryota</taxon>
        <taxon>Fungi</taxon>
        <taxon>Fungi incertae sedis</taxon>
        <taxon>Mucoromycota</taxon>
        <taxon>Glomeromycotina</taxon>
        <taxon>Glomeromycetes</taxon>
        <taxon>Diversisporales</taxon>
        <taxon>Acaulosporaceae</taxon>
        <taxon>Acaulospora</taxon>
    </lineage>
</organism>
<sequence>MEKFNPEALLALEGSFLKVPMEQLKRSMKPHKDLDRELAKASSIVKDLCQQANKGEIDVKLACENLEAIGKKLEGLKRKLNEANEEEKKHISRGRKRLDHLVELTQIRHIGDPEYKKWNEKRIDRILADYMLREGFSNTAELLASESEIGALSDIELFTQARAIEQALRGNNLQGHKLGANSCTEALKWCNENRSNLRKINSTLEFNLRVQEFIELCRADKKEEAIEYSRKHFKTYLDNSKKDSQQGSVRRNDSHKVKPRNDPLFSQFLRMMGILAFPPNTKCRNYKALYDHSRWELLIVKFRSDFYALNSLPSQPLLNVTLQAGLSALKTPMCYQPDNQNINCPVCSSDTLGILAQDLPMSHHVNSTIVCRISGKIMNENNPPMALPNGYVYSYDALQEMDSKIGKIVCPRTNEPFQFSQLKKSNWFTEPMSREHLKQCNNIIRELKHHSNAAPFLEPVDPVKYGIPDYFDIIKKPMDLGTVDTKLNNVEYGNVDAFIADVRLIFSNCILYNGPAHQYSIFAKELDNVFTNLVNLLGSKEEVLPKPVAESSSKASKTCKPVAETSTPTTTIPTSTTTVVATTKASSEAKRPKRTIKAPAKDLPDAPAMRRKKSKKNIELNFCRQVLRELRKRTHWHYAYPFYEPVDAEKLGVPDYYKIISHPMDLSTINSKLENDQYTGAEEFEADIRLMFQNCYTYNGVGSEVHNMGKMLEDVFNKKWAEKPTSQTRQTTKVDDMKDSESESEVDETLQKHLAALSSQISQMRRPSKAKTKKAAKISKASSSKIIETKTNEGEKKSLKRPRAAIKYDDDEPLTADQKSDLSQKIDLLSTEKMNELINLIESSGAPMERGNGGYELEIESLDYKTARMMYEFVLKHTSSNQIKEKKKSPSKRSRSNANEEENEKKIQALERTLAKFDHKSPTLSAQVNGGHYSSEEDSTDSQSSDSSGSESEDS</sequence>
<comment type="caution">
    <text evidence="1">The sequence shown here is derived from an EMBL/GenBank/DDBJ whole genome shotgun (WGS) entry which is preliminary data.</text>
</comment>
<gene>
    <name evidence="1" type="ORF">ACOLOM_LOCUS5063</name>
</gene>
<dbReference type="Proteomes" id="UP000789525">
    <property type="component" value="Unassembled WGS sequence"/>
</dbReference>
<proteinExistence type="predicted"/>
<feature type="non-terminal residue" evidence="1">
    <location>
        <position position="955"/>
    </location>
</feature>
<evidence type="ECO:0000313" key="1">
    <source>
        <dbReference type="EMBL" id="CAG8556475.1"/>
    </source>
</evidence>
<reference evidence="1" key="1">
    <citation type="submission" date="2021-06" db="EMBL/GenBank/DDBJ databases">
        <authorList>
            <person name="Kallberg Y."/>
            <person name="Tangrot J."/>
            <person name="Rosling A."/>
        </authorList>
    </citation>
    <scope>NUCLEOTIDE SEQUENCE</scope>
    <source>
        <strain evidence="1">CL356</strain>
    </source>
</reference>
<keyword evidence="2" id="KW-1185">Reference proteome</keyword>
<accession>A0ACA9LZE8</accession>
<dbReference type="EMBL" id="CAJVPT010008884">
    <property type="protein sequence ID" value="CAG8556475.1"/>
    <property type="molecule type" value="Genomic_DNA"/>
</dbReference>
<protein>
    <submittedName>
        <fullName evidence="1">5279_t:CDS:1</fullName>
    </submittedName>
</protein>
<evidence type="ECO:0000313" key="2">
    <source>
        <dbReference type="Proteomes" id="UP000789525"/>
    </source>
</evidence>
<name>A0ACA9LZE8_9GLOM</name>